<dbReference type="EMBL" id="QKRX01000016">
    <property type="protein sequence ID" value="RAU16837.1"/>
    <property type="molecule type" value="Genomic_DNA"/>
</dbReference>
<name>A0A364NIX4_9GAMM</name>
<proteinExistence type="predicted"/>
<gene>
    <name evidence="2" type="ORF">DN062_16130</name>
</gene>
<keyword evidence="3" id="KW-1185">Reference proteome</keyword>
<organism evidence="2 3">
    <name type="scientific">Nitrincola tibetensis</name>
    <dbReference type="NCBI Taxonomy" id="2219697"/>
    <lineage>
        <taxon>Bacteria</taxon>
        <taxon>Pseudomonadati</taxon>
        <taxon>Pseudomonadota</taxon>
        <taxon>Gammaproteobacteria</taxon>
        <taxon>Oceanospirillales</taxon>
        <taxon>Oceanospirillaceae</taxon>
        <taxon>Nitrincola</taxon>
    </lineage>
</organism>
<dbReference type="Proteomes" id="UP000250744">
    <property type="component" value="Unassembled WGS sequence"/>
</dbReference>
<feature type="chain" id="PRO_5016645161" evidence="1">
    <location>
        <begin position="22"/>
        <end position="92"/>
    </location>
</feature>
<evidence type="ECO:0000313" key="2">
    <source>
        <dbReference type="EMBL" id="RAU16837.1"/>
    </source>
</evidence>
<evidence type="ECO:0000313" key="3">
    <source>
        <dbReference type="Proteomes" id="UP000250744"/>
    </source>
</evidence>
<comment type="caution">
    <text evidence="2">The sequence shown here is derived from an EMBL/GenBank/DDBJ whole genome shotgun (WGS) entry which is preliminary data.</text>
</comment>
<dbReference type="Pfam" id="PF11191">
    <property type="entry name" value="DUF2782"/>
    <property type="match status" value="1"/>
</dbReference>
<protein>
    <submittedName>
        <fullName evidence="2">DUF2782 domain-containing protein</fullName>
    </submittedName>
</protein>
<feature type="signal peptide" evidence="1">
    <location>
        <begin position="1"/>
        <end position="21"/>
    </location>
</feature>
<dbReference type="OrthoDB" id="5296182at2"/>
<dbReference type="AlphaFoldDB" id="A0A364NIX4"/>
<reference evidence="2 3" key="1">
    <citation type="submission" date="2018-06" db="EMBL/GenBank/DDBJ databases">
        <title>Nitrincola tibetense sp. nov., isolated from Lake XuguoCo on Tibetan Plateau.</title>
        <authorList>
            <person name="Xing P."/>
        </authorList>
    </citation>
    <scope>NUCLEOTIDE SEQUENCE [LARGE SCALE GENOMIC DNA]</scope>
    <source>
        <strain evidence="3">xg18</strain>
    </source>
</reference>
<evidence type="ECO:0000256" key="1">
    <source>
        <dbReference type="SAM" id="SignalP"/>
    </source>
</evidence>
<sequence>MGKKLLLLALLSCLTLGSLQAQNSFEEEEQIVIRNDGEATFFEYRVNGVLKEIKVIPAVGPTYYLVPKGEGGDLIRVGESTVLIPKWVIFTW</sequence>
<dbReference type="InterPro" id="IPR021357">
    <property type="entry name" value="DUF2782"/>
</dbReference>
<dbReference type="Gene3D" id="2.20.130.30">
    <property type="entry name" value="Protein of unknown function DUF2782"/>
    <property type="match status" value="1"/>
</dbReference>
<keyword evidence="1" id="KW-0732">Signal</keyword>
<accession>A0A364NIX4</accession>